<dbReference type="AlphaFoldDB" id="A0A0G1NIX3"/>
<proteinExistence type="predicted"/>
<feature type="non-terminal residue" evidence="1">
    <location>
        <position position="46"/>
    </location>
</feature>
<dbReference type="Proteomes" id="UP000034107">
    <property type="component" value="Unassembled WGS sequence"/>
</dbReference>
<evidence type="ECO:0000313" key="2">
    <source>
        <dbReference type="Proteomes" id="UP000034107"/>
    </source>
</evidence>
<accession>A0A0G1NIX3</accession>
<gene>
    <name evidence="1" type="ORF">UX31_C0043G0001</name>
</gene>
<evidence type="ECO:0000313" key="1">
    <source>
        <dbReference type="EMBL" id="KKU20282.1"/>
    </source>
</evidence>
<sequence>MSKFFFVMQHVPTVEQLAAAAAVGEVVQLADKKLLNVPDDAVLSKD</sequence>
<dbReference type="EMBL" id="LCLS01000043">
    <property type="protein sequence ID" value="KKU20282.1"/>
    <property type="molecule type" value="Genomic_DNA"/>
</dbReference>
<name>A0A0G1NIX3_9BACT</name>
<protein>
    <submittedName>
        <fullName evidence="1">Uncharacterized protein</fullName>
    </submittedName>
</protein>
<reference evidence="1 2" key="1">
    <citation type="journal article" date="2015" name="Nature">
        <title>rRNA introns, odd ribosomes, and small enigmatic genomes across a large radiation of phyla.</title>
        <authorList>
            <person name="Brown C.T."/>
            <person name="Hug L.A."/>
            <person name="Thomas B.C."/>
            <person name="Sharon I."/>
            <person name="Castelle C.J."/>
            <person name="Singh A."/>
            <person name="Wilkins M.J."/>
            <person name="Williams K.H."/>
            <person name="Banfield J.F."/>
        </authorList>
    </citation>
    <scope>NUCLEOTIDE SEQUENCE [LARGE SCALE GENOMIC DNA]</scope>
</reference>
<organism evidence="1 2">
    <name type="scientific">Candidatus Nomurabacteria bacterium GW2011_GWA1_46_11</name>
    <dbReference type="NCBI Taxonomy" id="1618732"/>
    <lineage>
        <taxon>Bacteria</taxon>
        <taxon>Candidatus Nomuraibacteriota</taxon>
    </lineage>
</organism>
<comment type="caution">
    <text evidence="1">The sequence shown here is derived from an EMBL/GenBank/DDBJ whole genome shotgun (WGS) entry which is preliminary data.</text>
</comment>